<dbReference type="GO" id="GO:0008233">
    <property type="term" value="F:peptidase activity"/>
    <property type="evidence" value="ECO:0007669"/>
    <property type="project" value="UniProtKB-KW"/>
</dbReference>
<dbReference type="PANTHER" id="PTHR47966:SF1">
    <property type="entry name" value="ASPARTYL PROTEINASE"/>
    <property type="match status" value="1"/>
</dbReference>
<accession>A0ABY2GPL8</accession>
<dbReference type="SUPFAM" id="SSF50630">
    <property type="entry name" value="Acid proteases"/>
    <property type="match status" value="1"/>
</dbReference>
<evidence type="ECO:0000256" key="5">
    <source>
        <dbReference type="RuleBase" id="RU000454"/>
    </source>
</evidence>
<evidence type="ECO:0000256" key="3">
    <source>
        <dbReference type="ARBA" id="ARBA00022750"/>
    </source>
</evidence>
<dbReference type="InterPro" id="IPR034163">
    <property type="entry name" value="Aspergillopepsin-like_cat_dom"/>
</dbReference>
<dbReference type="PANTHER" id="PTHR47966">
    <property type="entry name" value="BETA-SITE APP-CLEAVING ENZYME, ISOFORM A-RELATED"/>
    <property type="match status" value="1"/>
</dbReference>
<dbReference type="Gene3D" id="2.40.70.10">
    <property type="entry name" value="Acid Proteases"/>
    <property type="match status" value="2"/>
</dbReference>
<dbReference type="Pfam" id="PF00026">
    <property type="entry name" value="Asp"/>
    <property type="match status" value="1"/>
</dbReference>
<dbReference type="RefSeq" id="XP_073554033.1">
    <property type="nucleotide sequence ID" value="XM_073707460.1"/>
</dbReference>
<keyword evidence="2 5" id="KW-0645">Protease</keyword>
<name>A0ABY2GPL8_9HYPO</name>
<organism evidence="8 9">
    <name type="scientific">Trichoderma ghanense</name>
    <dbReference type="NCBI Taxonomy" id="65468"/>
    <lineage>
        <taxon>Eukaryota</taxon>
        <taxon>Fungi</taxon>
        <taxon>Dikarya</taxon>
        <taxon>Ascomycota</taxon>
        <taxon>Pezizomycotina</taxon>
        <taxon>Sordariomycetes</taxon>
        <taxon>Hypocreomycetidae</taxon>
        <taxon>Hypocreales</taxon>
        <taxon>Hypocreaceae</taxon>
        <taxon>Trichoderma</taxon>
    </lineage>
</organism>
<feature type="compositionally biased region" description="Low complexity" evidence="6">
    <location>
        <begin position="1"/>
        <end position="22"/>
    </location>
</feature>
<dbReference type="InterPro" id="IPR001969">
    <property type="entry name" value="Aspartic_peptidase_AS"/>
</dbReference>
<keyword evidence="4 5" id="KW-0378">Hydrolase</keyword>
<evidence type="ECO:0000313" key="9">
    <source>
        <dbReference type="Proteomes" id="UP001642720"/>
    </source>
</evidence>
<comment type="similarity">
    <text evidence="1 5">Belongs to the peptidase A1 family.</text>
</comment>
<proteinExistence type="inferred from homology"/>
<keyword evidence="3 5" id="KW-0064">Aspartyl protease</keyword>
<sequence length="483" mass="52665">MTLKNPSSSTNSRPTPKSTPSRQHNTTAPFNMEAILQAQAKFRLDRGLQKITAVRNKNYKRHGPKSYVYLLNRFGFEPTKPGPYFHQHRIHQRGLAHPDFKAPVGGRVTRTKVLVKKVKEDGTVDPSGSATGEVGAEDQQNDSEYLCEVTIGTPGQKLMLDFDTGSSDLWVFSTELSKQLQENHAIFDPKKSSTFKALKDQTWQISYGDGSSASGTCGSDVVNLGGLSIKNQTIELASKLAAQFAQGTGDGLLGLAWPQINTVQTDGRPTPANTPVANMIQQDDIPSDASLFTAAFYSDRDQNAESFYTFGYIDQDLVSASGQDIAWTDVDNSQGFWMFPSTKTTINGKDISQDGNTAIADTGTTLALVSDEVCDALYKAIPGAKYDESQQGYVFPMNTDASSLPEFKVSVGNTQFVIQPEDLAFAPADDSNWYGGVQSRGSNPFDILGDVFLKSVYAIFDQGNQRFGAVPKIQAKQNLQPTQ</sequence>
<evidence type="ECO:0000256" key="1">
    <source>
        <dbReference type="ARBA" id="ARBA00007447"/>
    </source>
</evidence>
<comment type="caution">
    <text evidence="8">The sequence shown here is derived from an EMBL/GenBank/DDBJ whole genome shotgun (WGS) entry which is preliminary data.</text>
</comment>
<dbReference type="InterPro" id="IPR021109">
    <property type="entry name" value="Peptidase_aspartic_dom_sf"/>
</dbReference>
<reference evidence="8 9" key="1">
    <citation type="submission" date="2018-01" db="EMBL/GenBank/DDBJ databases">
        <title>Genome characterization of the sugarcane-associated fungus Trichoderma ghanense CCMA-1212 and their application in lignocelulose bioconversion.</title>
        <authorList>
            <person name="Steindorff A.S."/>
            <person name="Mendes T.D."/>
            <person name="Vilela E.S.D."/>
            <person name="Rodrigues D.S."/>
            <person name="Formighieri E.F."/>
            <person name="Melo I.S."/>
            <person name="Favaro L.C.L."/>
        </authorList>
    </citation>
    <scope>NUCLEOTIDE SEQUENCE [LARGE SCALE GENOMIC DNA]</scope>
    <source>
        <strain evidence="8 9">CCMA-1212</strain>
    </source>
</reference>
<dbReference type="PROSITE" id="PS51767">
    <property type="entry name" value="PEPTIDASE_A1"/>
    <property type="match status" value="1"/>
</dbReference>
<dbReference type="EMBL" id="PPTA01000026">
    <property type="protein sequence ID" value="TFA97831.1"/>
    <property type="molecule type" value="Genomic_DNA"/>
</dbReference>
<evidence type="ECO:0000256" key="4">
    <source>
        <dbReference type="ARBA" id="ARBA00022801"/>
    </source>
</evidence>
<evidence type="ECO:0000313" key="8">
    <source>
        <dbReference type="EMBL" id="TFA97831.1"/>
    </source>
</evidence>
<dbReference type="InterPro" id="IPR001461">
    <property type="entry name" value="Aspartic_peptidase_A1"/>
</dbReference>
<dbReference type="Proteomes" id="UP001642720">
    <property type="component" value="Unassembled WGS sequence"/>
</dbReference>
<dbReference type="PROSITE" id="PS00141">
    <property type="entry name" value="ASP_PROTEASE"/>
    <property type="match status" value="1"/>
</dbReference>
<dbReference type="CDD" id="cd06097">
    <property type="entry name" value="Aspergillopepsin_like"/>
    <property type="match status" value="1"/>
</dbReference>
<feature type="domain" description="Peptidase A1" evidence="7">
    <location>
        <begin position="145"/>
        <end position="470"/>
    </location>
</feature>
<gene>
    <name evidence="8" type="ORF">CCMA1212_010413</name>
</gene>
<evidence type="ECO:0000259" key="7">
    <source>
        <dbReference type="PROSITE" id="PS51767"/>
    </source>
</evidence>
<keyword evidence="9" id="KW-1185">Reference proteome</keyword>
<dbReference type="InterPro" id="IPR033121">
    <property type="entry name" value="PEPTIDASE_A1"/>
</dbReference>
<dbReference type="GeneID" id="300581910"/>
<protein>
    <submittedName>
        <fullName evidence="8">Aspartic protease pep1</fullName>
    </submittedName>
</protein>
<evidence type="ECO:0000256" key="6">
    <source>
        <dbReference type="SAM" id="MobiDB-lite"/>
    </source>
</evidence>
<dbReference type="PRINTS" id="PR00792">
    <property type="entry name" value="PEPSIN"/>
</dbReference>
<dbReference type="GO" id="GO:0006508">
    <property type="term" value="P:proteolysis"/>
    <property type="evidence" value="ECO:0007669"/>
    <property type="project" value="UniProtKB-KW"/>
</dbReference>
<feature type="region of interest" description="Disordered" evidence="6">
    <location>
        <begin position="1"/>
        <end position="26"/>
    </location>
</feature>
<evidence type="ECO:0000256" key="2">
    <source>
        <dbReference type="ARBA" id="ARBA00022670"/>
    </source>
</evidence>